<dbReference type="Proteomes" id="UP000027265">
    <property type="component" value="Unassembled WGS sequence"/>
</dbReference>
<evidence type="ECO:0000313" key="2">
    <source>
        <dbReference type="Proteomes" id="UP000027265"/>
    </source>
</evidence>
<proteinExistence type="predicted"/>
<dbReference type="Gene3D" id="3.80.10.10">
    <property type="entry name" value="Ribonuclease Inhibitor"/>
    <property type="match status" value="1"/>
</dbReference>
<dbReference type="HOGENOM" id="CLU_021164_5_0_1"/>
<accession>A0A067PLP9</accession>
<name>A0A067PLP9_9AGAM</name>
<dbReference type="SUPFAM" id="SSF52047">
    <property type="entry name" value="RNI-like"/>
    <property type="match status" value="1"/>
</dbReference>
<dbReference type="InterPro" id="IPR036047">
    <property type="entry name" value="F-box-like_dom_sf"/>
</dbReference>
<evidence type="ECO:0000313" key="1">
    <source>
        <dbReference type="EMBL" id="KDQ55749.1"/>
    </source>
</evidence>
<gene>
    <name evidence="1" type="ORF">JAAARDRAFT_328881</name>
</gene>
<protein>
    <recommendedName>
        <fullName evidence="3">F-box domain-containing protein</fullName>
    </recommendedName>
</protein>
<reference evidence="2" key="1">
    <citation type="journal article" date="2014" name="Proc. Natl. Acad. Sci. U.S.A.">
        <title>Extensive sampling of basidiomycete genomes demonstrates inadequacy of the white-rot/brown-rot paradigm for wood decay fungi.</title>
        <authorList>
            <person name="Riley R."/>
            <person name="Salamov A.A."/>
            <person name="Brown D.W."/>
            <person name="Nagy L.G."/>
            <person name="Floudas D."/>
            <person name="Held B.W."/>
            <person name="Levasseur A."/>
            <person name="Lombard V."/>
            <person name="Morin E."/>
            <person name="Otillar R."/>
            <person name="Lindquist E.A."/>
            <person name="Sun H."/>
            <person name="LaButti K.M."/>
            <person name="Schmutz J."/>
            <person name="Jabbour D."/>
            <person name="Luo H."/>
            <person name="Baker S.E."/>
            <person name="Pisabarro A.G."/>
            <person name="Walton J.D."/>
            <person name="Blanchette R.A."/>
            <person name="Henrissat B."/>
            <person name="Martin F."/>
            <person name="Cullen D."/>
            <person name="Hibbett D.S."/>
            <person name="Grigoriev I.V."/>
        </authorList>
    </citation>
    <scope>NUCLEOTIDE SEQUENCE [LARGE SCALE GENOMIC DNA]</scope>
    <source>
        <strain evidence="2">MUCL 33604</strain>
    </source>
</reference>
<dbReference type="STRING" id="933084.A0A067PLP9"/>
<dbReference type="OrthoDB" id="2447803at2759"/>
<organism evidence="1 2">
    <name type="scientific">Jaapia argillacea MUCL 33604</name>
    <dbReference type="NCBI Taxonomy" id="933084"/>
    <lineage>
        <taxon>Eukaryota</taxon>
        <taxon>Fungi</taxon>
        <taxon>Dikarya</taxon>
        <taxon>Basidiomycota</taxon>
        <taxon>Agaricomycotina</taxon>
        <taxon>Agaricomycetes</taxon>
        <taxon>Agaricomycetidae</taxon>
        <taxon>Jaapiales</taxon>
        <taxon>Jaapiaceae</taxon>
        <taxon>Jaapia</taxon>
    </lineage>
</organism>
<dbReference type="InParanoid" id="A0A067PLP9"/>
<dbReference type="AlphaFoldDB" id="A0A067PLP9"/>
<keyword evidence="2" id="KW-1185">Reference proteome</keyword>
<evidence type="ECO:0008006" key="3">
    <source>
        <dbReference type="Google" id="ProtNLM"/>
    </source>
</evidence>
<dbReference type="EMBL" id="KL197724">
    <property type="protein sequence ID" value="KDQ55749.1"/>
    <property type="molecule type" value="Genomic_DNA"/>
</dbReference>
<sequence length="562" mass="63535">MHQLFVTPELLEIIFRSGDKRESAICARVCKLWSGVALNVLWRDLDGLYGLFSLLGEILQQPVDSRHDFRSWPTLATWRRLSFYAPRVRTLVYDETRPETRKMDLDCFDLVAMTSVVSILLPNLRSFTFLSTEPDNRVAHIMFMHETIRQFDLLLSPTYHPPSLFQNIVERMPFLTHLRLRSNMRIGSFHEPLCSLIKGLPQLVSVTLPTLFTTSAVIEELSHLNHLESLEIDKEPASWDEHFDLTPVPSLTESDFPKLTSLSLSIHLSHLKQVFEQGFSQPCLLTNIYVQEVMGADDESVFSFLGALVKHCPLLTDLTLSLRIPMEWLFVAAVSYAGLHTPITSDALYPLLPLKNLRTLEIHHPKPLDISDQDVEFFTAHWPNLETISLNPDPDLSVIDTPSQITLASLLSLHRNCPKIRTISLLLSPPSIPILTLDTPLHPFRHLEKFHVGQSDIIKIGSVAAFLSQLFPPECIITVGGESSSELQLIGRRSATETAIRLKRWKDVQDVLPHFIRMVEERRALESKLQTLKADLEAQGGATNAIFANDPTSQNSDGRVTS</sequence>
<dbReference type="SUPFAM" id="SSF81383">
    <property type="entry name" value="F-box domain"/>
    <property type="match status" value="1"/>
</dbReference>
<dbReference type="InterPro" id="IPR032675">
    <property type="entry name" value="LRR_dom_sf"/>
</dbReference>